<keyword evidence="4" id="KW-1185">Reference proteome</keyword>
<evidence type="ECO:0000313" key="3">
    <source>
        <dbReference type="EMBL" id="KLE31958.1"/>
    </source>
</evidence>
<dbReference type="EMBL" id="LBHC01000002">
    <property type="protein sequence ID" value="KLE31958.1"/>
    <property type="molecule type" value="Genomic_DNA"/>
</dbReference>
<dbReference type="RefSeq" id="WP_047007308.1">
    <property type="nucleotide sequence ID" value="NZ_CP018097.1"/>
</dbReference>
<dbReference type="Proteomes" id="UP000053070">
    <property type="component" value="Unassembled WGS sequence"/>
</dbReference>
<evidence type="ECO:0000256" key="2">
    <source>
        <dbReference type="SAM" id="Phobius"/>
    </source>
</evidence>
<dbReference type="KEGG" id="egn:BMF35_a1199"/>
<proteinExistence type="predicted"/>
<keyword evidence="2" id="KW-0812">Transmembrane</keyword>
<dbReference type="PATRIC" id="fig|502682.8.peg.2238"/>
<evidence type="ECO:0000256" key="1">
    <source>
        <dbReference type="SAM" id="MobiDB-lite"/>
    </source>
</evidence>
<dbReference type="AlphaFoldDB" id="A0A0G9MRK6"/>
<feature type="compositionally biased region" description="Basic and acidic residues" evidence="1">
    <location>
        <begin position="164"/>
        <end position="173"/>
    </location>
</feature>
<feature type="transmembrane region" description="Helical" evidence="2">
    <location>
        <begin position="20"/>
        <end position="42"/>
    </location>
</feature>
<feature type="compositionally biased region" description="Pro residues" evidence="1">
    <location>
        <begin position="191"/>
        <end position="211"/>
    </location>
</feature>
<gene>
    <name evidence="3" type="ORF">AAW01_10995</name>
</gene>
<feature type="region of interest" description="Disordered" evidence="1">
    <location>
        <begin position="164"/>
        <end position="211"/>
    </location>
</feature>
<organism evidence="3 4">
    <name type="scientific">Aurantiacibacter gangjinensis</name>
    <dbReference type="NCBI Taxonomy" id="502682"/>
    <lineage>
        <taxon>Bacteria</taxon>
        <taxon>Pseudomonadati</taxon>
        <taxon>Pseudomonadota</taxon>
        <taxon>Alphaproteobacteria</taxon>
        <taxon>Sphingomonadales</taxon>
        <taxon>Erythrobacteraceae</taxon>
        <taxon>Aurantiacibacter</taxon>
    </lineage>
</organism>
<dbReference type="OrthoDB" id="7410492at2"/>
<protein>
    <submittedName>
        <fullName evidence="3">Uncharacterized protein</fullName>
    </submittedName>
</protein>
<name>A0A0G9MRK6_9SPHN</name>
<accession>A0A0G9MRK6</accession>
<comment type="caution">
    <text evidence="3">The sequence shown here is derived from an EMBL/GenBank/DDBJ whole genome shotgun (WGS) entry which is preliminary data.</text>
</comment>
<sequence>MARLSGPQRPNRGGAFETWTVRLLVPALILALLAIVLAVLGFRGPDWRAWFDTEDRGEWRAVTIGGLDVSNERMSIIIADGEIVGGRDGCNFWSYDGPPDPVTGERGMHSTLAGCPDTPELRAYNAVGHYRADFRLESEDRLVVSYNGVTGQFIRWTDAMEQAEREADERAMEAARAAEPPPARRPAVPAAVPPPAPPAQPMPEPPPPLDN</sequence>
<keyword evidence="2" id="KW-0472">Membrane</keyword>
<keyword evidence="2" id="KW-1133">Transmembrane helix</keyword>
<dbReference type="STRING" id="502682.BMF35_a1199"/>
<evidence type="ECO:0000313" key="4">
    <source>
        <dbReference type="Proteomes" id="UP000053070"/>
    </source>
</evidence>
<reference evidence="3 4" key="1">
    <citation type="submission" date="2015-04" db="EMBL/GenBank/DDBJ databases">
        <title>The draft genome sequence of Erythrobacr gangjinensis K7-2.</title>
        <authorList>
            <person name="Zhuang L."/>
            <person name="Liu Y."/>
            <person name="Shao Z."/>
        </authorList>
    </citation>
    <scope>NUCLEOTIDE SEQUENCE [LARGE SCALE GENOMIC DNA]</scope>
    <source>
        <strain evidence="3 4">K7-2</strain>
    </source>
</reference>